<dbReference type="Proteomes" id="UP000061348">
    <property type="component" value="Unassembled WGS sequence"/>
</dbReference>
<accession>A0A125QI03</accession>
<proteinExistence type="predicted"/>
<organism evidence="1 2">
    <name type="scientific">Pseudomonas fluorescens</name>
    <dbReference type="NCBI Taxonomy" id="294"/>
    <lineage>
        <taxon>Bacteria</taxon>
        <taxon>Pseudomonadati</taxon>
        <taxon>Pseudomonadota</taxon>
        <taxon>Gammaproteobacteria</taxon>
        <taxon>Pseudomonadales</taxon>
        <taxon>Pseudomonadaceae</taxon>
        <taxon>Pseudomonas</taxon>
    </lineage>
</organism>
<dbReference type="PATRIC" id="fig|294.194.peg.4583"/>
<comment type="caution">
    <text evidence="1">The sequence shown here is derived from an EMBL/GenBank/DDBJ whole genome shotgun (WGS) entry which is preliminary data.</text>
</comment>
<sequence length="90" mass="9477">MIFSRLALIEASNGSLRLSASTSRKCSACSLIELLTSAGVLVLLPSPTNIADSTSARRASCIMSASMWLRSTVMLTSLSCTASAIRVLPR</sequence>
<protein>
    <submittedName>
        <fullName evidence="1">Uncharacterized protein</fullName>
    </submittedName>
</protein>
<gene>
    <name evidence="1" type="ORF">PFLmoz3_04129</name>
</gene>
<evidence type="ECO:0000313" key="2">
    <source>
        <dbReference type="Proteomes" id="UP000061348"/>
    </source>
</evidence>
<evidence type="ECO:0000313" key="1">
    <source>
        <dbReference type="EMBL" id="KWV86157.1"/>
    </source>
</evidence>
<dbReference type="EMBL" id="LCYA01000103">
    <property type="protein sequence ID" value="KWV86157.1"/>
    <property type="molecule type" value="Genomic_DNA"/>
</dbReference>
<dbReference type="AlphaFoldDB" id="A0A125QI03"/>
<name>A0A125QI03_PSEFL</name>
<reference evidence="1 2" key="1">
    <citation type="submission" date="2015-05" db="EMBL/GenBank/DDBJ databases">
        <title>A genomic and transcriptomic approach to investigate the blue pigment phenotype in Pseudomonas fluorescens.</title>
        <authorList>
            <person name="Andreani N.A."/>
            <person name="Cardazzo B."/>
        </authorList>
    </citation>
    <scope>NUCLEOTIDE SEQUENCE [LARGE SCALE GENOMIC DNA]</scope>
    <source>
        <strain evidence="1 2">Ps_22</strain>
    </source>
</reference>